<accession>A0A7S7SK73</accession>
<sequence>MCYQITVLSLGMMMCGNAFAKEPKLYKLRFREGAENCAVVRIPDPWQYRPERIPKEPLEGRWELRKDATAPSPGYLLRWNGELGYVPDNYSDNVFRFEWTSDKPVFFPVAPERWAAASKMKMSWWGNKGTHVIGGDDPTVTVEGRSFERTGKHWNQSYSDAILTSDKKWLVLQSTDGKIVNRTLFGEGPGLPLDGPIHVDVYRMRTGKRYIRLEMDQSERQDLSYFLNNTHIYEDRYLFLRVDPRGKQMYYLVCKLPAEP</sequence>
<gene>
    <name evidence="1" type="ORF">IRI77_35570</name>
</gene>
<dbReference type="EMBL" id="CP063849">
    <property type="protein sequence ID" value="QOY87999.1"/>
    <property type="molecule type" value="Genomic_DNA"/>
</dbReference>
<dbReference type="KEGG" id="pfer:IRI77_35570"/>
<keyword evidence="2" id="KW-1185">Reference proteome</keyword>
<evidence type="ECO:0000313" key="2">
    <source>
        <dbReference type="Proteomes" id="UP000593892"/>
    </source>
</evidence>
<name>A0A7S7SK73_PALFE</name>
<protein>
    <submittedName>
        <fullName evidence="1">Uncharacterized protein</fullName>
    </submittedName>
</protein>
<reference evidence="1 2" key="1">
    <citation type="submission" date="2020-10" db="EMBL/GenBank/DDBJ databases">
        <title>Complete genome sequence of Paludibaculum fermentans P105T, a facultatively anaerobic acidobacterium capable of dissimilatory Fe(III) reduction.</title>
        <authorList>
            <person name="Dedysh S.N."/>
            <person name="Beletsky A.V."/>
            <person name="Kulichevskaya I.S."/>
            <person name="Mardanov A.V."/>
            <person name="Ravin N.V."/>
        </authorList>
    </citation>
    <scope>NUCLEOTIDE SEQUENCE [LARGE SCALE GENOMIC DNA]</scope>
    <source>
        <strain evidence="1 2">P105</strain>
    </source>
</reference>
<dbReference type="Proteomes" id="UP000593892">
    <property type="component" value="Chromosome"/>
</dbReference>
<organism evidence="1 2">
    <name type="scientific">Paludibaculum fermentans</name>
    <dbReference type="NCBI Taxonomy" id="1473598"/>
    <lineage>
        <taxon>Bacteria</taxon>
        <taxon>Pseudomonadati</taxon>
        <taxon>Acidobacteriota</taxon>
        <taxon>Terriglobia</taxon>
        <taxon>Bryobacterales</taxon>
        <taxon>Bryobacteraceae</taxon>
        <taxon>Paludibaculum</taxon>
    </lineage>
</organism>
<dbReference type="AlphaFoldDB" id="A0A7S7SK73"/>
<dbReference type="RefSeq" id="WP_194449662.1">
    <property type="nucleotide sequence ID" value="NZ_CP063849.1"/>
</dbReference>
<proteinExistence type="predicted"/>
<evidence type="ECO:0000313" key="1">
    <source>
        <dbReference type="EMBL" id="QOY87999.1"/>
    </source>
</evidence>